<name>A0A0V1KXQ6_9BILA</name>
<dbReference type="AlphaFoldDB" id="A0A0V1KXQ6"/>
<proteinExistence type="predicted"/>
<evidence type="ECO:0000313" key="2">
    <source>
        <dbReference type="Proteomes" id="UP000054721"/>
    </source>
</evidence>
<protein>
    <submittedName>
        <fullName evidence="1">Uncharacterized protein</fullName>
    </submittedName>
</protein>
<accession>A0A0V1KXQ6</accession>
<evidence type="ECO:0000313" key="1">
    <source>
        <dbReference type="EMBL" id="KRZ51895.1"/>
    </source>
</evidence>
<sequence length="91" mass="10986">MLSACAYRADFYGPVLRSEGREKCRYVCYNRLSIKTDSRWMQTYGIQRVRREHELARRRATFILNLPLNAVSWRELENNLLHFQHNVLRIN</sequence>
<dbReference type="EMBL" id="JYDW01000210">
    <property type="protein sequence ID" value="KRZ51895.1"/>
    <property type="molecule type" value="Genomic_DNA"/>
</dbReference>
<dbReference type="Proteomes" id="UP000054721">
    <property type="component" value="Unassembled WGS sequence"/>
</dbReference>
<dbReference type="OrthoDB" id="10451274at2759"/>
<comment type="caution">
    <text evidence="1">The sequence shown here is derived from an EMBL/GenBank/DDBJ whole genome shotgun (WGS) entry which is preliminary data.</text>
</comment>
<reference evidence="1 2" key="1">
    <citation type="submission" date="2015-05" db="EMBL/GenBank/DDBJ databases">
        <title>Evolution of Trichinella species and genotypes.</title>
        <authorList>
            <person name="Korhonen P.K."/>
            <person name="Edoardo P."/>
            <person name="Giuseppe L.R."/>
            <person name="Gasser R.B."/>
        </authorList>
    </citation>
    <scope>NUCLEOTIDE SEQUENCE [LARGE SCALE GENOMIC DNA]</scope>
    <source>
        <strain evidence="1">ISS10</strain>
    </source>
</reference>
<keyword evidence="2" id="KW-1185">Reference proteome</keyword>
<organism evidence="1 2">
    <name type="scientific">Trichinella nativa</name>
    <dbReference type="NCBI Taxonomy" id="6335"/>
    <lineage>
        <taxon>Eukaryota</taxon>
        <taxon>Metazoa</taxon>
        <taxon>Ecdysozoa</taxon>
        <taxon>Nematoda</taxon>
        <taxon>Enoplea</taxon>
        <taxon>Dorylaimia</taxon>
        <taxon>Trichinellida</taxon>
        <taxon>Trichinellidae</taxon>
        <taxon>Trichinella</taxon>
    </lineage>
</organism>
<gene>
    <name evidence="1" type="ORF">T02_2343</name>
</gene>